<dbReference type="InterPro" id="IPR035919">
    <property type="entry name" value="EAL_sf"/>
</dbReference>
<dbReference type="GO" id="GO:0071111">
    <property type="term" value="F:cyclic-guanylate-specific phosphodiesterase activity"/>
    <property type="evidence" value="ECO:0007669"/>
    <property type="project" value="InterPro"/>
</dbReference>
<dbReference type="AlphaFoldDB" id="A0A6J4SIC4"/>
<dbReference type="EMBL" id="CADCVW010000043">
    <property type="protein sequence ID" value="CAA9496632.1"/>
    <property type="molecule type" value="Genomic_DNA"/>
</dbReference>
<accession>A0A6J4SIC4</accession>
<gene>
    <name evidence="2" type="ORF">AVDCRST_MAG39-1166</name>
</gene>
<protein>
    <submittedName>
        <fullName evidence="2">EAL domain protein</fullName>
    </submittedName>
</protein>
<evidence type="ECO:0000259" key="1">
    <source>
        <dbReference type="PROSITE" id="PS50883"/>
    </source>
</evidence>
<proteinExistence type="predicted"/>
<dbReference type="Gene3D" id="3.20.20.450">
    <property type="entry name" value="EAL domain"/>
    <property type="match status" value="1"/>
</dbReference>
<evidence type="ECO:0000313" key="2">
    <source>
        <dbReference type="EMBL" id="CAA9496632.1"/>
    </source>
</evidence>
<feature type="domain" description="EAL" evidence="1">
    <location>
        <begin position="9"/>
        <end position="259"/>
    </location>
</feature>
<dbReference type="SMART" id="SM00052">
    <property type="entry name" value="EAL"/>
    <property type="match status" value="1"/>
</dbReference>
<organism evidence="2">
    <name type="scientific">uncultured Sphingomonadaceae bacterium</name>
    <dbReference type="NCBI Taxonomy" id="169976"/>
    <lineage>
        <taxon>Bacteria</taxon>
        <taxon>Pseudomonadati</taxon>
        <taxon>Pseudomonadota</taxon>
        <taxon>Alphaproteobacteria</taxon>
        <taxon>Sphingomonadales</taxon>
        <taxon>Sphingomonadaceae</taxon>
        <taxon>environmental samples</taxon>
    </lineage>
</organism>
<dbReference type="InterPro" id="IPR001633">
    <property type="entry name" value="EAL_dom"/>
</dbReference>
<name>A0A6J4SIC4_9SPHN</name>
<dbReference type="PANTHER" id="PTHR33121">
    <property type="entry name" value="CYCLIC DI-GMP PHOSPHODIESTERASE PDEF"/>
    <property type="match status" value="1"/>
</dbReference>
<dbReference type="PANTHER" id="PTHR33121:SF15">
    <property type="entry name" value="BLUE LIGHT- AND TEMPERATURE-REGULATED ANTIREPRESSOR BLUF"/>
    <property type="match status" value="1"/>
</dbReference>
<dbReference type="CDD" id="cd01948">
    <property type="entry name" value="EAL"/>
    <property type="match status" value="1"/>
</dbReference>
<reference evidence="2" key="1">
    <citation type="submission" date="2020-02" db="EMBL/GenBank/DDBJ databases">
        <authorList>
            <person name="Meier V. D."/>
        </authorList>
    </citation>
    <scope>NUCLEOTIDE SEQUENCE</scope>
    <source>
        <strain evidence="2">AVDCRST_MAG39</strain>
    </source>
</reference>
<sequence length="262" mass="28078">MKDGRNSGARQGCIGCREGAGWDGAIRMAFHPIVDLWTGEPFAYEALVRGPNGEGAGSVLAQVTDANRYGFDQACRMAAIEEAVAVGLLDTDALLSINFLPNAVYSPVACIQLTLRTAAAVGLPTDRLLFEFTENERMEDTAHVRKIVDTYRRFGFHTAIDDFGAGHAGLGLLADLPTDVVKLDMALVRGVEDSEPRRAIVAAVAGLCKELRIGLIAEGVETTAELRALEALGVRFVQGFVFGRPEVGRLPPPRIIERSAAA</sequence>
<dbReference type="PROSITE" id="PS50883">
    <property type="entry name" value="EAL"/>
    <property type="match status" value="1"/>
</dbReference>
<dbReference type="InterPro" id="IPR050706">
    <property type="entry name" value="Cyclic-di-GMP_PDE-like"/>
</dbReference>
<dbReference type="Pfam" id="PF00563">
    <property type="entry name" value="EAL"/>
    <property type="match status" value="1"/>
</dbReference>
<dbReference type="SUPFAM" id="SSF141868">
    <property type="entry name" value="EAL domain-like"/>
    <property type="match status" value="1"/>
</dbReference>